<dbReference type="NCBIfam" id="TIGR01488">
    <property type="entry name" value="HAD-SF-IB"/>
    <property type="match status" value="1"/>
</dbReference>
<dbReference type="EMBL" id="NFLW01000030">
    <property type="protein sequence ID" value="OUQ65677.1"/>
    <property type="molecule type" value="Genomic_DNA"/>
</dbReference>
<dbReference type="AlphaFoldDB" id="A0A1Y4V6E7"/>
<dbReference type="SUPFAM" id="SSF56784">
    <property type="entry name" value="HAD-like"/>
    <property type="match status" value="1"/>
</dbReference>
<keyword evidence="1" id="KW-0812">Transmembrane</keyword>
<dbReference type="NCBIfam" id="TIGR01490">
    <property type="entry name" value="HAD-SF-IB-hyp1"/>
    <property type="match status" value="1"/>
</dbReference>
<dbReference type="InterPro" id="IPR006385">
    <property type="entry name" value="HAD_hydro_SerB1"/>
</dbReference>
<dbReference type="Pfam" id="PF12710">
    <property type="entry name" value="HAD"/>
    <property type="match status" value="1"/>
</dbReference>
<accession>A0A1Y4V6E7</accession>
<organism evidence="2 3">
    <name type="scientific">Bacteroides xylanisolvens</name>
    <dbReference type="NCBI Taxonomy" id="371601"/>
    <lineage>
        <taxon>Bacteria</taxon>
        <taxon>Pseudomonadati</taxon>
        <taxon>Bacteroidota</taxon>
        <taxon>Bacteroidia</taxon>
        <taxon>Bacteroidales</taxon>
        <taxon>Bacteroidaceae</taxon>
        <taxon>Bacteroides</taxon>
    </lineage>
</organism>
<dbReference type="PANTHER" id="PTHR43344">
    <property type="entry name" value="PHOSPHOSERINE PHOSPHATASE"/>
    <property type="match status" value="1"/>
</dbReference>
<evidence type="ECO:0000313" key="2">
    <source>
        <dbReference type="EMBL" id="OUQ65677.1"/>
    </source>
</evidence>
<dbReference type="Proteomes" id="UP000196036">
    <property type="component" value="Unassembled WGS sequence"/>
</dbReference>
<dbReference type="InterPro" id="IPR050582">
    <property type="entry name" value="HAD-like_SerB"/>
</dbReference>
<feature type="transmembrane region" description="Helical" evidence="1">
    <location>
        <begin position="36"/>
        <end position="54"/>
    </location>
</feature>
<gene>
    <name evidence="2" type="ORF">B5E52_14945</name>
</gene>
<comment type="caution">
    <text evidence="2">The sequence shown here is derived from an EMBL/GenBank/DDBJ whole genome shotgun (WGS) entry which is preliminary data.</text>
</comment>
<keyword evidence="1" id="KW-0472">Membrane</keyword>
<dbReference type="InterPro" id="IPR023214">
    <property type="entry name" value="HAD_sf"/>
</dbReference>
<sequence length="199" mass="23190">MAENKRTVVVFDFDGTLTTKDTLLEFIKFSCGTRKFYFVFLLYIPLLVLMKLRLYPNWKCKQKVFARFFKGMKISEFSKLGKDFAKEIEKIRKESMIAELSRLRKEGASIYVVSASIDEWVRPFCTQLGVLDVISTKVEIDSFGYLTGRFITLNCYGQEKVKRLLEIEPDRKEYILIAYGDSRGDKELLEFADHGILIK</sequence>
<reference evidence="3" key="1">
    <citation type="submission" date="2017-04" db="EMBL/GenBank/DDBJ databases">
        <title>Function of individual gut microbiota members based on whole genome sequencing of pure cultures obtained from chicken caecum.</title>
        <authorList>
            <person name="Medvecky M."/>
            <person name="Cejkova D."/>
            <person name="Polansky O."/>
            <person name="Karasova D."/>
            <person name="Kubasova T."/>
            <person name="Cizek A."/>
            <person name="Rychlik I."/>
        </authorList>
    </citation>
    <scope>NUCLEOTIDE SEQUENCE [LARGE SCALE GENOMIC DNA]</scope>
    <source>
        <strain evidence="3">An109</strain>
    </source>
</reference>
<dbReference type="RefSeq" id="WP_087318536.1">
    <property type="nucleotide sequence ID" value="NZ_CAKOCS010000043.1"/>
</dbReference>
<proteinExistence type="predicted"/>
<dbReference type="Gene3D" id="1.20.1440.100">
    <property type="entry name" value="SG protein - dephosphorylation function"/>
    <property type="match status" value="1"/>
</dbReference>
<name>A0A1Y4V6E7_9BACE</name>
<protein>
    <submittedName>
        <fullName evidence="2">Haloacid dehalogenase</fullName>
    </submittedName>
</protein>
<dbReference type="InterPro" id="IPR036412">
    <property type="entry name" value="HAD-like_sf"/>
</dbReference>
<dbReference type="Gene3D" id="3.40.50.1000">
    <property type="entry name" value="HAD superfamily/HAD-like"/>
    <property type="match status" value="1"/>
</dbReference>
<evidence type="ECO:0000256" key="1">
    <source>
        <dbReference type="SAM" id="Phobius"/>
    </source>
</evidence>
<keyword evidence="1" id="KW-1133">Transmembrane helix</keyword>
<evidence type="ECO:0000313" key="3">
    <source>
        <dbReference type="Proteomes" id="UP000196036"/>
    </source>
</evidence>